<sequence length="316" mass="35303">MPPHNKKPAHGPKNNRVKRINDNSAKLTQAEQYAEISKLLDAGEVQTAYQLCMQALSTTATVDMLDMIAEVCQTQSDMINATRALQIALTKDASSSFAATRFIQLFNINGDINAVHSAIKLLAKAPESPQRNEQLCYCYSNASQFHIQVDQNLQQALKFATLAAQLDFLQGKVQLAGCLLCDNKLEECEQISGAIFQDFIQKGLLVVNENGGYGYKMNQFLPESQVLVNFSRILVALQKLDEAEAVVELAIQQNADDPVVIHEMAWIMNLKEDYEEAYQLLLRVRGLYLSQGIPETDEVILDVDEKLKQFQGMITE</sequence>
<dbReference type="Gene3D" id="1.25.40.10">
    <property type="entry name" value="Tetratricopeptide repeat domain"/>
    <property type="match status" value="1"/>
</dbReference>
<dbReference type="Proteomes" id="UP001642409">
    <property type="component" value="Unassembled WGS sequence"/>
</dbReference>
<dbReference type="SUPFAM" id="SSF81901">
    <property type="entry name" value="HCP-like"/>
    <property type="match status" value="1"/>
</dbReference>
<evidence type="ECO:0000313" key="1">
    <source>
        <dbReference type="EMBL" id="CAL5978750.1"/>
    </source>
</evidence>
<protein>
    <submittedName>
        <fullName evidence="1">Tetratricopeptide_repeat-containing protein</fullName>
    </submittedName>
</protein>
<accession>A0ABP1GSI7</accession>
<reference evidence="1 2" key="1">
    <citation type="submission" date="2024-07" db="EMBL/GenBank/DDBJ databases">
        <authorList>
            <person name="Akdeniz Z."/>
        </authorList>
    </citation>
    <scope>NUCLEOTIDE SEQUENCE [LARGE SCALE GENOMIC DNA]</scope>
</reference>
<keyword evidence="2" id="KW-1185">Reference proteome</keyword>
<name>A0ABP1GSI7_9EUKA</name>
<gene>
    <name evidence="1" type="ORF">HINF_LOCUS4937</name>
</gene>
<comment type="caution">
    <text evidence="1">The sequence shown here is derived from an EMBL/GenBank/DDBJ whole genome shotgun (WGS) entry which is preliminary data.</text>
</comment>
<proteinExistence type="predicted"/>
<organism evidence="1 2">
    <name type="scientific">Hexamita inflata</name>
    <dbReference type="NCBI Taxonomy" id="28002"/>
    <lineage>
        <taxon>Eukaryota</taxon>
        <taxon>Metamonada</taxon>
        <taxon>Diplomonadida</taxon>
        <taxon>Hexamitidae</taxon>
        <taxon>Hexamitinae</taxon>
        <taxon>Hexamita</taxon>
    </lineage>
</organism>
<dbReference type="InterPro" id="IPR011990">
    <property type="entry name" value="TPR-like_helical_dom_sf"/>
</dbReference>
<evidence type="ECO:0000313" key="2">
    <source>
        <dbReference type="Proteomes" id="UP001642409"/>
    </source>
</evidence>
<dbReference type="EMBL" id="CAXDID020000009">
    <property type="protein sequence ID" value="CAL5978750.1"/>
    <property type="molecule type" value="Genomic_DNA"/>
</dbReference>